<organism evidence="1 2">
    <name type="scientific">Marinomonas alcarazii</name>
    <dbReference type="NCBI Taxonomy" id="491949"/>
    <lineage>
        <taxon>Bacteria</taxon>
        <taxon>Pseudomonadati</taxon>
        <taxon>Pseudomonadota</taxon>
        <taxon>Gammaproteobacteria</taxon>
        <taxon>Oceanospirillales</taxon>
        <taxon>Oceanospirillaceae</taxon>
        <taxon>Marinomonas</taxon>
    </lineage>
</organism>
<name>A0A318V5L2_9GAMM</name>
<dbReference type="RefSeq" id="WP_220032606.1">
    <property type="nucleotide sequence ID" value="NZ_QKLW01000001.1"/>
</dbReference>
<accession>A0A318V5L2</accession>
<sequence>MDVMFYILLKAINLVQLALLYKHFEHWAIKSDIPWRAIKPHLDDAIEKARPLWPEALKNLPMNEGHKQQLRAHWQRLDEDFRV</sequence>
<evidence type="ECO:0000313" key="2">
    <source>
        <dbReference type="Proteomes" id="UP000247551"/>
    </source>
</evidence>
<comment type="caution">
    <text evidence="1">The sequence shown here is derived from an EMBL/GenBank/DDBJ whole genome shotgun (WGS) entry which is preliminary data.</text>
</comment>
<dbReference type="Proteomes" id="UP000247551">
    <property type="component" value="Unassembled WGS sequence"/>
</dbReference>
<evidence type="ECO:0000313" key="1">
    <source>
        <dbReference type="EMBL" id="PYF84126.1"/>
    </source>
</evidence>
<gene>
    <name evidence="1" type="ORF">DFP75_101151</name>
</gene>
<keyword evidence="2" id="KW-1185">Reference proteome</keyword>
<reference evidence="1 2" key="1">
    <citation type="submission" date="2018-06" db="EMBL/GenBank/DDBJ databases">
        <title>Genomic Encyclopedia of Type Strains, Phase III (KMG-III): the genomes of soil and plant-associated and newly described type strains.</title>
        <authorList>
            <person name="Whitman W."/>
        </authorList>
    </citation>
    <scope>NUCLEOTIDE SEQUENCE [LARGE SCALE GENOMIC DNA]</scope>
    <source>
        <strain evidence="1 2">CECT 7730</strain>
    </source>
</reference>
<dbReference type="AlphaFoldDB" id="A0A318V5L2"/>
<proteinExistence type="predicted"/>
<protein>
    <submittedName>
        <fullName evidence="1">Uncharacterized protein</fullName>
    </submittedName>
</protein>
<dbReference type="EMBL" id="QKLW01000001">
    <property type="protein sequence ID" value="PYF84126.1"/>
    <property type="molecule type" value="Genomic_DNA"/>
</dbReference>